<evidence type="ECO:0000256" key="1">
    <source>
        <dbReference type="ARBA" id="ARBA00004906"/>
    </source>
</evidence>
<organism evidence="8 9">
    <name type="scientific">Amborella trichopoda</name>
    <dbReference type="NCBI Taxonomy" id="13333"/>
    <lineage>
        <taxon>Eukaryota</taxon>
        <taxon>Viridiplantae</taxon>
        <taxon>Streptophyta</taxon>
        <taxon>Embryophyta</taxon>
        <taxon>Tracheophyta</taxon>
        <taxon>Spermatophyta</taxon>
        <taxon>Magnoliopsida</taxon>
        <taxon>Amborellales</taxon>
        <taxon>Amborellaceae</taxon>
        <taxon>Amborella</taxon>
    </lineage>
</organism>
<name>W1PPV5_AMBTC</name>
<evidence type="ECO:0000256" key="4">
    <source>
        <dbReference type="ARBA" id="ARBA00022786"/>
    </source>
</evidence>
<feature type="repeat" description="WD" evidence="6">
    <location>
        <begin position="163"/>
        <end position="204"/>
    </location>
</feature>
<feature type="region of interest" description="Disordered" evidence="7">
    <location>
        <begin position="489"/>
        <end position="520"/>
    </location>
</feature>
<accession>W1PPV5</accession>
<evidence type="ECO:0000313" key="8">
    <source>
        <dbReference type="EMBL" id="ERN09210.1"/>
    </source>
</evidence>
<dbReference type="AlphaFoldDB" id="W1PPV5"/>
<evidence type="ECO:0000313" key="9">
    <source>
        <dbReference type="Proteomes" id="UP000017836"/>
    </source>
</evidence>
<dbReference type="EMBL" id="KI393051">
    <property type="protein sequence ID" value="ERN09210.1"/>
    <property type="molecule type" value="Genomic_DNA"/>
</dbReference>
<feature type="repeat" description="WD" evidence="6">
    <location>
        <begin position="420"/>
        <end position="462"/>
    </location>
</feature>
<dbReference type="HOGENOM" id="CLU_038595_1_0_1"/>
<feature type="repeat" description="WD" evidence="6">
    <location>
        <begin position="205"/>
        <end position="247"/>
    </location>
</feature>
<evidence type="ECO:0000256" key="2">
    <source>
        <dbReference type="ARBA" id="ARBA00022574"/>
    </source>
</evidence>
<dbReference type="InterPro" id="IPR020472">
    <property type="entry name" value="WD40_PAC1"/>
</dbReference>
<dbReference type="PROSITE" id="PS50294">
    <property type="entry name" value="WD_REPEATS_REGION"/>
    <property type="match status" value="3"/>
</dbReference>
<dbReference type="SUPFAM" id="SSF50978">
    <property type="entry name" value="WD40 repeat-like"/>
    <property type="match status" value="1"/>
</dbReference>
<protein>
    <submittedName>
        <fullName evidence="8">Uncharacterized protein</fullName>
    </submittedName>
</protein>
<dbReference type="PRINTS" id="PR00320">
    <property type="entry name" value="GPROTEINBRPT"/>
</dbReference>
<sequence length="640" mass="70320">MEPTTGMGREINFDASVIIGYCRNTQVKKSCISCTESEASLLALYNWVLTVSFFFRMDASSTHLSFFKDVKSRELNASKVRKTPFLGALASENGGPGSGVIASEHNGSHTLPLAVSFGKSSKGCHVLAVSDEEGYISFYNTQLNFPPLKGHSRSEVEARLNAWIAHHNAIFDICWIRDDAYILTASGDQTIRIWDVEKKASLGIMKEHKASVKSLSSHPVNSDMIVSGSRDGSVILWDMRCNSINQKGLGEPCLGPTAIIKNAHVYAPQMKRNRRTKGAVASMSITSVLYLKDEFSIASGGDIDSVVKIWDTRCLKEHVAEAHPMCPSMDKKTRAHGIACLSQDTSGVFLVASCMDNRIYLYNVIHPDKGPMESFSGHLNGSFYIKAGISPDGSHILSGSSDGNAYIWEVRKPEANLMVLKGHEGDVTAVAWCPSEVGKIATCSDDFTIRVWNTQSCPNLNTMRSPSSIRQRVTAFPASIEPRKLNMDLPARSCPKRQGKEEGTRFPSVDSPARAGPSCPKTQKQEALRFCVLDPAVQAPINRHLQEETLSFMGMDSTAPNCPESREEAQVFHGSPPHHKTIEAETPMDCKKQSVLGPFTMDEVEFQRTPEASVRSPSSVLNSPSSLKRRTIRDYFMMAA</sequence>
<evidence type="ECO:0000256" key="7">
    <source>
        <dbReference type="SAM" id="MobiDB-lite"/>
    </source>
</evidence>
<dbReference type="GO" id="GO:0043161">
    <property type="term" value="P:proteasome-mediated ubiquitin-dependent protein catabolic process"/>
    <property type="evidence" value="ECO:0000318"/>
    <property type="project" value="GO_Central"/>
</dbReference>
<comment type="pathway">
    <text evidence="1">Protein modification; protein ubiquitination.</text>
</comment>
<dbReference type="GO" id="GO:0030674">
    <property type="term" value="F:protein-macromolecule adaptor activity"/>
    <property type="evidence" value="ECO:0000318"/>
    <property type="project" value="GO_Central"/>
</dbReference>
<dbReference type="InterPro" id="IPR051865">
    <property type="entry name" value="WD-repeat_CDT2_adapter"/>
</dbReference>
<dbReference type="InterPro" id="IPR015943">
    <property type="entry name" value="WD40/YVTN_repeat-like_dom_sf"/>
</dbReference>
<dbReference type="Gene3D" id="2.130.10.10">
    <property type="entry name" value="YVTN repeat-like/Quinoprotein amine dehydrogenase"/>
    <property type="match status" value="2"/>
</dbReference>
<dbReference type="Proteomes" id="UP000017836">
    <property type="component" value="Unassembled WGS sequence"/>
</dbReference>
<dbReference type="OMA" id="THQENTY"/>
<dbReference type="STRING" id="13333.W1PPV5"/>
<dbReference type="PROSITE" id="PS00678">
    <property type="entry name" value="WD_REPEATS_1"/>
    <property type="match status" value="4"/>
</dbReference>
<gene>
    <name evidence="8" type="ORF">AMTR_s00014p00252440</name>
</gene>
<dbReference type="CDD" id="cd00200">
    <property type="entry name" value="WD40"/>
    <property type="match status" value="1"/>
</dbReference>
<dbReference type="PANTHER" id="PTHR22852">
    <property type="entry name" value="LETHAL 2 DENTICLELESS PROTEIN RETINOIC ACID-REGULATED NUCLEAR MATRIX-ASSOCIATED PROTEIN"/>
    <property type="match status" value="1"/>
</dbReference>
<keyword evidence="3" id="KW-0677">Repeat</keyword>
<dbReference type="PROSITE" id="PS50082">
    <property type="entry name" value="WD_REPEATS_2"/>
    <property type="match status" value="4"/>
</dbReference>
<feature type="repeat" description="WD" evidence="6">
    <location>
        <begin position="390"/>
        <end position="418"/>
    </location>
</feature>
<proteinExistence type="inferred from homology"/>
<dbReference type="InterPro" id="IPR001680">
    <property type="entry name" value="WD40_rpt"/>
</dbReference>
<dbReference type="eggNOG" id="KOG0321">
    <property type="taxonomic scope" value="Eukaryota"/>
</dbReference>
<dbReference type="GO" id="GO:0005634">
    <property type="term" value="C:nucleus"/>
    <property type="evidence" value="ECO:0000318"/>
    <property type="project" value="GO_Central"/>
</dbReference>
<dbReference type="Pfam" id="PF00400">
    <property type="entry name" value="WD40"/>
    <property type="match status" value="5"/>
</dbReference>
<evidence type="ECO:0000256" key="5">
    <source>
        <dbReference type="ARBA" id="ARBA00038344"/>
    </source>
</evidence>
<dbReference type="InterPro" id="IPR019775">
    <property type="entry name" value="WD40_repeat_CS"/>
</dbReference>
<dbReference type="InterPro" id="IPR036322">
    <property type="entry name" value="WD40_repeat_dom_sf"/>
</dbReference>
<keyword evidence="2 6" id="KW-0853">WD repeat</keyword>
<dbReference type="Gramene" id="ERN09210">
    <property type="protein sequence ID" value="ERN09210"/>
    <property type="gene ID" value="AMTR_s00014p00252440"/>
</dbReference>
<evidence type="ECO:0000256" key="3">
    <source>
        <dbReference type="ARBA" id="ARBA00022737"/>
    </source>
</evidence>
<comment type="similarity">
    <text evidence="5">Belongs to the WD repeat cdt2 family.</text>
</comment>
<dbReference type="PANTHER" id="PTHR22852:SF0">
    <property type="entry name" value="DENTICLELESS PROTEIN HOMOLOG"/>
    <property type="match status" value="1"/>
</dbReference>
<keyword evidence="9" id="KW-1185">Reference proteome</keyword>
<dbReference type="SMART" id="SM00320">
    <property type="entry name" value="WD40"/>
    <property type="match status" value="6"/>
</dbReference>
<keyword evidence="4" id="KW-0833">Ubl conjugation pathway</keyword>
<evidence type="ECO:0000256" key="6">
    <source>
        <dbReference type="PROSITE-ProRule" id="PRU00221"/>
    </source>
</evidence>
<reference evidence="9" key="1">
    <citation type="journal article" date="2013" name="Science">
        <title>The Amborella genome and the evolution of flowering plants.</title>
        <authorList>
            <consortium name="Amborella Genome Project"/>
        </authorList>
    </citation>
    <scope>NUCLEOTIDE SEQUENCE [LARGE SCALE GENOMIC DNA]</scope>
</reference>